<evidence type="ECO:0000313" key="1">
    <source>
        <dbReference type="EMBL" id="ADB33712.1"/>
    </source>
</evidence>
<proteinExistence type="predicted"/>
<dbReference type="KEGG" id="kfl:Kfla_4695"/>
<dbReference type="InterPro" id="IPR059206">
    <property type="entry name" value="Sll1717-like"/>
</dbReference>
<accession>D2PZA3</accession>
<evidence type="ECO:0008006" key="3">
    <source>
        <dbReference type="Google" id="ProtNLM"/>
    </source>
</evidence>
<evidence type="ECO:0000313" key="2">
    <source>
        <dbReference type="Proteomes" id="UP000007967"/>
    </source>
</evidence>
<dbReference type="EMBL" id="CP001736">
    <property type="protein sequence ID" value="ADB33712.1"/>
    <property type="molecule type" value="Genomic_DNA"/>
</dbReference>
<keyword evidence="2" id="KW-1185">Reference proteome</keyword>
<dbReference type="AlphaFoldDB" id="D2PZA3"/>
<sequence length="491" mass="55858">MYGGQLPNHRPPFKSLYFGEAAAEDEALKRPDLFLKSFVDVRDAVRLVREGDAYLLIGPKGVGKSSYIEYLRLSQGDQHREFVHREDIGELRGALQSDTEISKSGSELTEIAWSTWLWCRLFDSLMKDESASTQGDPDIVQLHRDLRSTGLASGDFRSVLKEVRRKQHKFTAPKVYEYSTESSGARQVNLIQLRDLLVQIVCDARTDNLHLVALDGLDSAEIGTDAYWRQLAGLLRSCTAAHRRLREAASPVRICLLCRSDVFLKIPIPDSNKIRQVWGVELDWAYGLDTPEDSSLWDLLERKASATRKTKVDYLVDSYFPAYMEVGQRRNARQIEMHRYLMELTRGTPRDMIMLMKNIQRDLYEQQELDIGRVRAGVNAYCKNYFTGEIANEVVGMIPGQTGQTTVGLLSRLPQRQFTREDYSTLIRSASSEAEASIDEQLQQLYLAGAIANIGQEGYVRFYHRRSLAELDVRGPFILHNALTLGLNLPW</sequence>
<dbReference type="HOGENOM" id="CLU_035897_1_0_11"/>
<reference evidence="1 2" key="2">
    <citation type="journal article" date="2010" name="Stand. Genomic Sci.">
        <title>Complete genome sequence of Kribbella flavida type strain (IFO 14399).</title>
        <authorList>
            <person name="Pukall R."/>
            <person name="Lapidus A."/>
            <person name="Glavina Del Rio T."/>
            <person name="Copeland A."/>
            <person name="Tice H."/>
            <person name="Cheng J.-F."/>
            <person name="Lucas S."/>
            <person name="Chen F."/>
            <person name="Nolan M."/>
            <person name="LaButti K."/>
            <person name="Pati A."/>
            <person name="Ivanova N."/>
            <person name="Mavrommatis K."/>
            <person name="Mikhailova N."/>
            <person name="Pitluck S."/>
            <person name="Bruce D."/>
            <person name="Goodwin L."/>
            <person name="Land M."/>
            <person name="Hauser L."/>
            <person name="Chang Y.-J."/>
            <person name="Jeffries C.D."/>
            <person name="Chen A."/>
            <person name="Palaniappan K."/>
            <person name="Chain P."/>
            <person name="Rohde M."/>
            <person name="Goeker M."/>
            <person name="Bristow J."/>
            <person name="Eisen J.A."/>
            <person name="Markowitz V."/>
            <person name="Hugenholtz P."/>
            <person name="Kyrpides N.C."/>
            <person name="Klenk H.-P."/>
            <person name="Brettin T."/>
        </authorList>
    </citation>
    <scope>NUCLEOTIDE SEQUENCE [LARGE SCALE GENOMIC DNA]</scope>
    <source>
        <strain evidence="2">DSM 17836 / JCM 10339 / NBRC 14399</strain>
    </source>
</reference>
<protein>
    <recommendedName>
        <fullName evidence="3">Orc1-like AAA ATPase domain-containing protein</fullName>
    </recommendedName>
</protein>
<dbReference type="STRING" id="479435.Kfla_4695"/>
<dbReference type="NCBIfam" id="NF047389">
    <property type="entry name" value="ATPase_Sll1717"/>
    <property type="match status" value="1"/>
</dbReference>
<reference evidence="2" key="1">
    <citation type="submission" date="2009-09" db="EMBL/GenBank/DDBJ databases">
        <title>The complete genome of Kribbella flavida DSM 17836.</title>
        <authorList>
            <consortium name="US DOE Joint Genome Institute (JGI-PGF)"/>
            <person name="Lucas S."/>
            <person name="Copeland A."/>
            <person name="Lapidus A."/>
            <person name="Glavina del Rio T."/>
            <person name="Dalin E."/>
            <person name="Tice H."/>
            <person name="Bruce D."/>
            <person name="Goodwin L."/>
            <person name="Pitluck S."/>
            <person name="Kyrpides N."/>
            <person name="Mavromatis K."/>
            <person name="Ivanova N."/>
            <person name="Saunders E."/>
            <person name="Brettin T."/>
            <person name="Detter J.C."/>
            <person name="Han C."/>
            <person name="Larimer F."/>
            <person name="Land M."/>
            <person name="Hauser L."/>
            <person name="Markowitz V."/>
            <person name="Cheng J.-F."/>
            <person name="Hugenholtz P."/>
            <person name="Woyke T."/>
            <person name="Wu D."/>
            <person name="Pukall R."/>
            <person name="Klenk H.-P."/>
            <person name="Eisen J.A."/>
        </authorList>
    </citation>
    <scope>NUCLEOTIDE SEQUENCE [LARGE SCALE GENOMIC DNA]</scope>
    <source>
        <strain evidence="2">DSM 17836 / JCM 10339 / NBRC 14399</strain>
    </source>
</reference>
<name>D2PZA3_KRIFD</name>
<organism evidence="1 2">
    <name type="scientific">Kribbella flavida (strain DSM 17836 / JCM 10339 / NBRC 14399)</name>
    <dbReference type="NCBI Taxonomy" id="479435"/>
    <lineage>
        <taxon>Bacteria</taxon>
        <taxon>Bacillati</taxon>
        <taxon>Actinomycetota</taxon>
        <taxon>Actinomycetes</taxon>
        <taxon>Propionibacteriales</taxon>
        <taxon>Kribbellaceae</taxon>
        <taxon>Kribbella</taxon>
    </lineage>
</organism>
<gene>
    <name evidence="1" type="ordered locus">Kfla_4695</name>
</gene>
<dbReference type="Proteomes" id="UP000007967">
    <property type="component" value="Chromosome"/>
</dbReference>